<dbReference type="STRING" id="1224162.B840_08645"/>
<dbReference type="Proteomes" id="UP000031928">
    <property type="component" value="Chromosome"/>
</dbReference>
<dbReference type="EMBL" id="CP007790">
    <property type="protein sequence ID" value="AJK69327.1"/>
    <property type="molecule type" value="Genomic_DNA"/>
</dbReference>
<dbReference type="OrthoDB" id="4427887at2"/>
<sequence>METPAQLFWLVLATPEGPDPAGVEKLRHLLERHGLAAGGGDALLRTRDGRLPVFGGEVTPVESAWLGPGAHTPYLQVHGISANPAQCGLLFDAAVAARLLIGVEPGPPHAVVCGGALDPEDYLDPSRPPELEVFCRVGSPEELRDCLRGNADAYRYDRPD</sequence>
<name>A0A0B6THA5_9CORY</name>
<dbReference type="HOGENOM" id="CLU_1755759_0_0_11"/>
<accession>A0A0B6THA5</accession>
<gene>
    <name evidence="1" type="ORF">B840_08645</name>
</gene>
<evidence type="ECO:0000313" key="1">
    <source>
        <dbReference type="EMBL" id="AJK69327.1"/>
    </source>
</evidence>
<dbReference type="AlphaFoldDB" id="A0A0B6THA5"/>
<dbReference type="RefSeq" id="WP_042621809.1">
    <property type="nucleotide sequence ID" value="NZ_CP007790.1"/>
</dbReference>
<reference evidence="1 2" key="1">
    <citation type="submission" date="2014-05" db="EMBL/GenBank/DDBJ databases">
        <title>Complete genome sequence of Corynebacterium marinum DSM 44953.</title>
        <authorList>
            <person name="Schaffert L."/>
            <person name="Albersmeier A."/>
            <person name="Kalinowski J."/>
            <person name="Ruckert C."/>
        </authorList>
    </citation>
    <scope>NUCLEOTIDE SEQUENCE [LARGE SCALE GENOMIC DNA]</scope>
    <source>
        <strain evidence="1 2">DSM 44953</strain>
    </source>
</reference>
<protein>
    <submittedName>
        <fullName evidence="1">Uncharacterized protein</fullName>
    </submittedName>
</protein>
<dbReference type="KEGG" id="cmq:B840_08645"/>
<proteinExistence type="predicted"/>
<evidence type="ECO:0000313" key="2">
    <source>
        <dbReference type="Proteomes" id="UP000031928"/>
    </source>
</evidence>
<organism evidence="1 2">
    <name type="scientific">Corynebacterium marinum DSM 44953</name>
    <dbReference type="NCBI Taxonomy" id="1224162"/>
    <lineage>
        <taxon>Bacteria</taxon>
        <taxon>Bacillati</taxon>
        <taxon>Actinomycetota</taxon>
        <taxon>Actinomycetes</taxon>
        <taxon>Mycobacteriales</taxon>
        <taxon>Corynebacteriaceae</taxon>
        <taxon>Corynebacterium</taxon>
    </lineage>
</organism>
<keyword evidence="2" id="KW-1185">Reference proteome</keyword>